<reference evidence="1 2" key="1">
    <citation type="submission" date="2020-04" db="EMBL/GenBank/DDBJ databases">
        <title>Characterization and engineering of Streptomyces griseofuscus DSM40191 as a potential heterologous host for expression of BGCs.</title>
        <authorList>
            <person name="Gren T."/>
            <person name="Whitford C.M."/>
            <person name="Mohite O.S."/>
            <person name="Joergensen T.S."/>
            <person name="Nielsen J.B."/>
            <person name="Lee S.Y."/>
            <person name="Weber T."/>
        </authorList>
    </citation>
    <scope>NUCLEOTIDE SEQUENCE [LARGE SCALE GENOMIC DNA]</scope>
    <source>
        <strain evidence="1 2">DSM 40191</strain>
    </source>
</reference>
<organism evidence="1 2">
    <name type="scientific">Streptomyces griseofuscus</name>
    <dbReference type="NCBI Taxonomy" id="146922"/>
    <lineage>
        <taxon>Bacteria</taxon>
        <taxon>Bacillati</taxon>
        <taxon>Actinomycetota</taxon>
        <taxon>Actinomycetes</taxon>
        <taxon>Kitasatosporales</taxon>
        <taxon>Streptomycetaceae</taxon>
        <taxon>Streptomyces</taxon>
    </lineage>
</organism>
<evidence type="ECO:0000313" key="2">
    <source>
        <dbReference type="Proteomes" id="UP000516422"/>
    </source>
</evidence>
<dbReference type="AlphaFoldDB" id="A0A7H1QC89"/>
<dbReference type="EMBL" id="CP051006">
    <property type="protein sequence ID" value="QNT97919.1"/>
    <property type="molecule type" value="Genomic_DNA"/>
</dbReference>
<name>A0A7H1QC89_9ACTN</name>
<sequence>MAHRIASRFRDRLWALRVPRRVQELRNRVRMARREVTQVPGAPEPTRADIAAHTGLSENEVRADAVRATASPSR</sequence>
<dbReference type="SUPFAM" id="SSF88659">
    <property type="entry name" value="Sigma3 and sigma4 domains of RNA polymerase sigma factors"/>
    <property type="match status" value="1"/>
</dbReference>
<evidence type="ECO:0000313" key="1">
    <source>
        <dbReference type="EMBL" id="QNT97919.1"/>
    </source>
</evidence>
<dbReference type="Proteomes" id="UP000516422">
    <property type="component" value="Chromosome"/>
</dbReference>
<dbReference type="Gene3D" id="1.10.10.10">
    <property type="entry name" value="Winged helix-like DNA-binding domain superfamily/Winged helix DNA-binding domain"/>
    <property type="match status" value="1"/>
</dbReference>
<dbReference type="InterPro" id="IPR013324">
    <property type="entry name" value="RNA_pol_sigma_r3/r4-like"/>
</dbReference>
<accession>A0A7H1QC89</accession>
<dbReference type="InterPro" id="IPR036388">
    <property type="entry name" value="WH-like_DNA-bd_sf"/>
</dbReference>
<proteinExistence type="predicted"/>
<protein>
    <submittedName>
        <fullName evidence="1">Uncharacterized protein</fullName>
    </submittedName>
</protein>
<dbReference type="KEGG" id="sgf:HEP81_07688"/>
<gene>
    <name evidence="1" type="ORF">HEP81_07688</name>
</gene>